<feature type="compositionally biased region" description="Basic and acidic residues" evidence="11">
    <location>
        <begin position="230"/>
        <end position="251"/>
    </location>
</feature>
<feature type="region of interest" description="Disordered" evidence="11">
    <location>
        <begin position="336"/>
        <end position="360"/>
    </location>
</feature>
<evidence type="ECO:0000256" key="11">
    <source>
        <dbReference type="SAM" id="MobiDB-lite"/>
    </source>
</evidence>
<feature type="region of interest" description="Disordered" evidence="11">
    <location>
        <begin position="226"/>
        <end position="255"/>
    </location>
</feature>
<evidence type="ECO:0000256" key="10">
    <source>
        <dbReference type="RuleBase" id="RU365068"/>
    </source>
</evidence>
<dbReference type="Pfam" id="PF00270">
    <property type="entry name" value="DEAD"/>
    <property type="match status" value="1"/>
</dbReference>
<gene>
    <name evidence="15" type="primary">MAK5</name>
    <name evidence="15" type="ORF">VKT23_018386</name>
</gene>
<dbReference type="SMART" id="SM00487">
    <property type="entry name" value="DEXDc"/>
    <property type="match status" value="1"/>
</dbReference>
<dbReference type="InterPro" id="IPR011545">
    <property type="entry name" value="DEAD/DEAH_box_helicase_dom"/>
</dbReference>
<comment type="domain">
    <text evidence="10">The Q motif is unique to and characteristic of the DEAD box family of RNA helicases and controls ATP binding and hydrolysis.</text>
</comment>
<keyword evidence="5 9" id="KW-0347">Helicase</keyword>
<dbReference type="CDD" id="cd18787">
    <property type="entry name" value="SF2_C_DEAD"/>
    <property type="match status" value="1"/>
</dbReference>
<dbReference type="PROSITE" id="PS51194">
    <property type="entry name" value="HELICASE_CTER"/>
    <property type="match status" value="1"/>
</dbReference>
<comment type="catalytic activity">
    <reaction evidence="10">
        <text>ATP + H2O = ADP + phosphate + H(+)</text>
        <dbReference type="Rhea" id="RHEA:13065"/>
        <dbReference type="ChEBI" id="CHEBI:15377"/>
        <dbReference type="ChEBI" id="CHEBI:15378"/>
        <dbReference type="ChEBI" id="CHEBI:30616"/>
        <dbReference type="ChEBI" id="CHEBI:43474"/>
        <dbReference type="ChEBI" id="CHEBI:456216"/>
        <dbReference type="EC" id="3.6.4.13"/>
    </reaction>
</comment>
<dbReference type="Proteomes" id="UP001498398">
    <property type="component" value="Unassembled WGS sequence"/>
</dbReference>
<dbReference type="PROSITE" id="PS51195">
    <property type="entry name" value="Q_MOTIF"/>
    <property type="match status" value="1"/>
</dbReference>
<dbReference type="EMBL" id="JBANRG010000082">
    <property type="protein sequence ID" value="KAK7437951.1"/>
    <property type="molecule type" value="Genomic_DNA"/>
</dbReference>
<dbReference type="PANTHER" id="PTHR24031">
    <property type="entry name" value="RNA HELICASE"/>
    <property type="match status" value="1"/>
</dbReference>
<evidence type="ECO:0000256" key="6">
    <source>
        <dbReference type="ARBA" id="ARBA00022840"/>
    </source>
</evidence>
<proteinExistence type="inferred from homology"/>
<dbReference type="InterPro" id="IPR014001">
    <property type="entry name" value="Helicase_ATP-bd"/>
</dbReference>
<feature type="region of interest" description="Disordered" evidence="11">
    <location>
        <begin position="1"/>
        <end position="52"/>
    </location>
</feature>
<dbReference type="EC" id="3.6.4.13" evidence="10"/>
<keyword evidence="3 9" id="KW-0547">Nucleotide-binding</keyword>
<name>A0ABR1IPQ0_9AGAR</name>
<evidence type="ECO:0000259" key="13">
    <source>
        <dbReference type="PROSITE" id="PS51194"/>
    </source>
</evidence>
<organism evidence="15 16">
    <name type="scientific">Marasmiellus scandens</name>
    <dbReference type="NCBI Taxonomy" id="2682957"/>
    <lineage>
        <taxon>Eukaryota</taxon>
        <taxon>Fungi</taxon>
        <taxon>Dikarya</taxon>
        <taxon>Basidiomycota</taxon>
        <taxon>Agaricomycotina</taxon>
        <taxon>Agaricomycetes</taxon>
        <taxon>Agaricomycetidae</taxon>
        <taxon>Agaricales</taxon>
        <taxon>Marasmiineae</taxon>
        <taxon>Omphalotaceae</taxon>
        <taxon>Marasmiellus</taxon>
    </lineage>
</organism>
<feature type="compositionally biased region" description="Acidic residues" evidence="11">
    <location>
        <begin position="336"/>
        <end position="357"/>
    </location>
</feature>
<dbReference type="PROSITE" id="PS00039">
    <property type="entry name" value="DEAD_ATP_HELICASE"/>
    <property type="match status" value="1"/>
</dbReference>
<feature type="short sequence motif" description="Q motif" evidence="8">
    <location>
        <begin position="125"/>
        <end position="153"/>
    </location>
</feature>
<evidence type="ECO:0000256" key="1">
    <source>
        <dbReference type="ARBA" id="ARBA00004604"/>
    </source>
</evidence>
<dbReference type="Gene3D" id="3.40.50.300">
    <property type="entry name" value="P-loop containing nucleotide triphosphate hydrolases"/>
    <property type="match status" value="2"/>
</dbReference>
<feature type="domain" description="Helicase ATP-binding" evidence="12">
    <location>
        <begin position="156"/>
        <end position="396"/>
    </location>
</feature>
<dbReference type="GO" id="GO:0016787">
    <property type="term" value="F:hydrolase activity"/>
    <property type="evidence" value="ECO:0007669"/>
    <property type="project" value="UniProtKB-KW"/>
</dbReference>
<comment type="subcellular location">
    <subcellularLocation>
        <location evidence="1">Nucleus</location>
        <location evidence="1">Nucleolus</location>
    </subcellularLocation>
</comment>
<dbReference type="SMART" id="SM00490">
    <property type="entry name" value="HELICc"/>
    <property type="match status" value="1"/>
</dbReference>
<comment type="similarity">
    <text evidence="9">Belongs to the DEAD box helicase family.</text>
</comment>
<feature type="compositionally biased region" description="Basic residues" evidence="11">
    <location>
        <begin position="385"/>
        <end position="396"/>
    </location>
</feature>
<sequence>MLRGKFSGKRKAPSLQSSSKKKFKVRHNNADSLPWKTVSRPMESGMDGDDGILDLEEVSGVEVVYEETEHGKIPRFRVIEPEPEQEDSVEADLNADETLAEVVESEEEEEEELPEESFNSENLLPEWHRFSLHPHLYKALQKNNFNSPTPIQAATLPVALKQRDVVGVAQTGSGKTLAYGLPILHKLLSEAPRKPPKTRRPLRGLILAPTRELALQVSSHLNACLNDFPSSDKGKKDEGKSKAKGQPEKKPPPRVSVAAVVGGMSAQKQKRILDRGVDVLVATPGRLWDVIENDDTLAREIKQLRFLVLDEADRMIEAGHFAELDNILRLTLRESEDDQIPEDAEPPVVEDADQEDANDSKEVVARNQLQTFVFSATLSKDLQRNVKRRSKPKKTKKRDDKPASTLDDLLLRLDFRDPEPEVIDLSPQGGVVSTLTESKIECLSADKDVYLYYFLLRYPGRSLVFLSSIDGIRRLMPLLDLLTVKAFPLHSQLEQRQRLKNLDRFKSTPNSVLLATDIAARGLDIPSVDHVIHYQIPRSADAYIHRNGRTARAMHKGFSMLMCAPDERKVVRALMGNLGREENEIQEISIDLNMLDKLKARVQLARKIETANHKVRKENHEKNWIRETAEAMEIELDSDFASDTDDDRPTKRQQKAKNAQNSALKAELKTMLSQPLVAKGVSVRYITSGSNPIVDNLLAGQYNDKMLGVGKNEAEHDLVHAKKKKKVRSAKTERE</sequence>
<keyword evidence="2" id="KW-0698">rRNA processing</keyword>
<dbReference type="GO" id="GO:0003724">
    <property type="term" value="F:RNA helicase activity"/>
    <property type="evidence" value="ECO:0007669"/>
    <property type="project" value="UniProtKB-EC"/>
</dbReference>
<evidence type="ECO:0000256" key="2">
    <source>
        <dbReference type="ARBA" id="ARBA00022552"/>
    </source>
</evidence>
<evidence type="ECO:0000313" key="16">
    <source>
        <dbReference type="Proteomes" id="UP001498398"/>
    </source>
</evidence>
<dbReference type="InterPro" id="IPR001650">
    <property type="entry name" value="Helicase_C-like"/>
</dbReference>
<keyword evidence="4 9" id="KW-0378">Hydrolase</keyword>
<evidence type="ECO:0000256" key="5">
    <source>
        <dbReference type="ARBA" id="ARBA00022806"/>
    </source>
</evidence>
<dbReference type="PROSITE" id="PS51192">
    <property type="entry name" value="HELICASE_ATP_BIND_1"/>
    <property type="match status" value="1"/>
</dbReference>
<accession>A0ABR1IPQ0</accession>
<keyword evidence="7 10" id="KW-0694">RNA-binding</keyword>
<evidence type="ECO:0000259" key="14">
    <source>
        <dbReference type="PROSITE" id="PS51195"/>
    </source>
</evidence>
<evidence type="ECO:0000256" key="3">
    <source>
        <dbReference type="ARBA" id="ARBA00022741"/>
    </source>
</evidence>
<dbReference type="InterPro" id="IPR000629">
    <property type="entry name" value="RNA-helicase_DEAD-box_CS"/>
</dbReference>
<keyword evidence="6 9" id="KW-0067">ATP-binding</keyword>
<dbReference type="InterPro" id="IPR027417">
    <property type="entry name" value="P-loop_NTPase"/>
</dbReference>
<evidence type="ECO:0000313" key="15">
    <source>
        <dbReference type="EMBL" id="KAK7437951.1"/>
    </source>
</evidence>
<comment type="caution">
    <text evidence="15">The sequence shown here is derived from an EMBL/GenBank/DDBJ whole genome shotgun (WGS) entry which is preliminary data.</text>
</comment>
<dbReference type="SUPFAM" id="SSF52540">
    <property type="entry name" value="P-loop containing nucleoside triphosphate hydrolases"/>
    <property type="match status" value="2"/>
</dbReference>
<evidence type="ECO:0000256" key="4">
    <source>
        <dbReference type="ARBA" id="ARBA00022801"/>
    </source>
</evidence>
<dbReference type="Pfam" id="PF00271">
    <property type="entry name" value="Helicase_C"/>
    <property type="match status" value="1"/>
</dbReference>
<feature type="domain" description="DEAD-box RNA helicase Q" evidence="14">
    <location>
        <begin position="125"/>
        <end position="153"/>
    </location>
</feature>
<evidence type="ECO:0000259" key="12">
    <source>
        <dbReference type="PROSITE" id="PS51192"/>
    </source>
</evidence>
<feature type="region of interest" description="Disordered" evidence="11">
    <location>
        <begin position="640"/>
        <end position="662"/>
    </location>
</feature>
<evidence type="ECO:0000256" key="7">
    <source>
        <dbReference type="ARBA" id="ARBA00022884"/>
    </source>
</evidence>
<feature type="region of interest" description="Disordered" evidence="11">
    <location>
        <begin position="384"/>
        <end position="403"/>
    </location>
</feature>
<protein>
    <recommendedName>
        <fullName evidence="10">ATP-dependent RNA helicase</fullName>
        <ecNumber evidence="10">3.6.4.13</ecNumber>
    </recommendedName>
</protein>
<feature type="compositionally biased region" description="Basic residues" evidence="11">
    <location>
        <begin position="1"/>
        <end position="12"/>
    </location>
</feature>
<comment type="function">
    <text evidence="10">RNA helicase.</text>
</comment>
<evidence type="ECO:0000256" key="8">
    <source>
        <dbReference type="PROSITE-ProRule" id="PRU00552"/>
    </source>
</evidence>
<feature type="domain" description="Helicase C-terminal" evidence="13">
    <location>
        <begin position="448"/>
        <end position="596"/>
    </location>
</feature>
<evidence type="ECO:0000256" key="9">
    <source>
        <dbReference type="RuleBase" id="RU000492"/>
    </source>
</evidence>
<reference evidence="15 16" key="1">
    <citation type="submission" date="2024-01" db="EMBL/GenBank/DDBJ databases">
        <title>A draft genome for the cacao thread blight pathogen Marasmiellus scandens.</title>
        <authorList>
            <person name="Baruah I.K."/>
            <person name="Leung J."/>
            <person name="Bukari Y."/>
            <person name="Amoako-Attah I."/>
            <person name="Meinhardt L.W."/>
            <person name="Bailey B.A."/>
            <person name="Cohen S.P."/>
        </authorList>
    </citation>
    <scope>NUCLEOTIDE SEQUENCE [LARGE SCALE GENOMIC DNA]</scope>
    <source>
        <strain evidence="15 16">GH-19</strain>
    </source>
</reference>
<dbReference type="CDD" id="cd17946">
    <property type="entry name" value="DEADc_DDX24"/>
    <property type="match status" value="1"/>
</dbReference>
<dbReference type="InterPro" id="IPR014014">
    <property type="entry name" value="RNA_helicase_DEAD_Q_motif"/>
</dbReference>
<keyword evidence="16" id="KW-1185">Reference proteome</keyword>